<dbReference type="PANTHER" id="PTHR43016">
    <property type="entry name" value="PRESEQUENCE PROTEASE"/>
    <property type="match status" value="1"/>
</dbReference>
<protein>
    <recommendedName>
        <fullName evidence="3">Peptidase M16C associated domain-containing protein</fullName>
    </recommendedName>
</protein>
<organism evidence="1 2">
    <name type="scientific">Strongylus vulgaris</name>
    <name type="common">Blood worm</name>
    <dbReference type="NCBI Taxonomy" id="40348"/>
    <lineage>
        <taxon>Eukaryota</taxon>
        <taxon>Metazoa</taxon>
        <taxon>Ecdysozoa</taxon>
        <taxon>Nematoda</taxon>
        <taxon>Chromadorea</taxon>
        <taxon>Rhabditida</taxon>
        <taxon>Rhabditina</taxon>
        <taxon>Rhabditomorpha</taxon>
        <taxon>Strongyloidea</taxon>
        <taxon>Strongylidae</taxon>
        <taxon>Strongylus</taxon>
    </lineage>
</organism>
<dbReference type="Proteomes" id="UP000270094">
    <property type="component" value="Unassembled WGS sequence"/>
</dbReference>
<dbReference type="AlphaFoldDB" id="A0A3P7IZU2"/>
<evidence type="ECO:0000313" key="1">
    <source>
        <dbReference type="EMBL" id="VDM78441.1"/>
    </source>
</evidence>
<proteinExistence type="predicted"/>
<keyword evidence="2" id="KW-1185">Reference proteome</keyword>
<name>A0A3P7IZU2_STRVU</name>
<accession>A0A3P7IZU2</accession>
<dbReference type="InterPro" id="IPR011249">
    <property type="entry name" value="Metalloenz_LuxS/M16"/>
</dbReference>
<dbReference type="PANTHER" id="PTHR43016:SF16">
    <property type="entry name" value="METALLOPROTEASE, PUTATIVE (AFU_ORTHOLOGUE AFUA_4G07610)-RELATED"/>
    <property type="match status" value="1"/>
</dbReference>
<dbReference type="EMBL" id="UYYB01101968">
    <property type="protein sequence ID" value="VDM78441.1"/>
    <property type="molecule type" value="Genomic_DNA"/>
</dbReference>
<gene>
    <name evidence="1" type="ORF">SVUK_LOCUS13439</name>
</gene>
<evidence type="ECO:0000313" key="2">
    <source>
        <dbReference type="Proteomes" id="UP000270094"/>
    </source>
</evidence>
<dbReference type="GO" id="GO:0046872">
    <property type="term" value="F:metal ion binding"/>
    <property type="evidence" value="ECO:0007669"/>
    <property type="project" value="InterPro"/>
</dbReference>
<dbReference type="OrthoDB" id="5809639at2759"/>
<sequence>KVACYVLFDYLSNTPVSPLQREFVLTDKPLASQVGFHVSEQVCRYSFQRLNYKSELMTVLKTFIFQTICLIQLTFTGVPTDRLDDVKKKFMDKVVKEHLEDKAWDMERMGFLIGQNIKNELKKMEKHPDTELFGHMIGHQLYDENEENLKTRVNELELVRRLRSEPASFWSGLVKKYFTSPHVAIIGVPSEKMVEQVAKEEKERVEQQRCKLGEDGIRKCEEKICCAIKENTERKPDAELLQELIVKKLESFNRFPVDAKCNVNGSPPTQPIAKFLEQFPFPTTVHNCPTKFVELFLLLDSSALTAEQRAWLYLYNDLLFESPAMINGELKSAEEVAKLYTKDLVDHSIQVGISGFFDKLVALRIVVDAETGFPNIAKWAEIFTSGVVFDPQRVKQCAKKLASDAREKKRDGCSVASTALVAMINQQNTNAHMYDELVLEKFHEKIAKHCESHPAEVIKKLDEVRSALFSHGINAHFLCNVDLIDDKLFNHQQWSFVENSFGKAENFMGKAGESVDPGFVGRQKVLGVGGSESSFIYQTCMMDCDWMSEELVPTMLFTQYLSQCEGPLWRGIRGDGLAYGANIYVRAERRTITLSLYRCAQPIEAYERSKKIVNDVLKSGTIVESEFEAAKRSLICELMEREETVSGAGKLSIIGQIRGTPSDYRKQLCQRVWNTSMEDMVRLGGPRVAMLFEKYARAITVHPSKIAEIKSSFSGIEEAAVSSLNFVPPLFS</sequence>
<reference evidence="1 2" key="1">
    <citation type="submission" date="2018-11" db="EMBL/GenBank/DDBJ databases">
        <authorList>
            <consortium name="Pathogen Informatics"/>
        </authorList>
    </citation>
    <scope>NUCLEOTIDE SEQUENCE [LARGE SCALE GENOMIC DNA]</scope>
</reference>
<dbReference type="SUPFAM" id="SSF63411">
    <property type="entry name" value="LuxS/MPP-like metallohydrolase"/>
    <property type="match status" value="3"/>
</dbReference>
<feature type="non-terminal residue" evidence="1">
    <location>
        <position position="1"/>
    </location>
</feature>
<evidence type="ECO:0008006" key="3">
    <source>
        <dbReference type="Google" id="ProtNLM"/>
    </source>
</evidence>
<dbReference type="Gene3D" id="3.30.830.10">
    <property type="entry name" value="Metalloenzyme, LuxS/M16 peptidase-like"/>
    <property type="match status" value="3"/>
</dbReference>